<evidence type="ECO:0000256" key="1">
    <source>
        <dbReference type="SAM" id="MobiDB-lite"/>
    </source>
</evidence>
<proteinExistence type="predicted"/>
<evidence type="ECO:0000313" key="2">
    <source>
        <dbReference type="EMBL" id="KAF9512346.1"/>
    </source>
</evidence>
<feature type="region of interest" description="Disordered" evidence="1">
    <location>
        <begin position="1"/>
        <end position="166"/>
    </location>
</feature>
<comment type="caution">
    <text evidence="2">The sequence shown here is derived from an EMBL/GenBank/DDBJ whole genome shotgun (WGS) entry which is preliminary data.</text>
</comment>
<feature type="compositionally biased region" description="Basic and acidic residues" evidence="1">
    <location>
        <begin position="98"/>
        <end position="107"/>
    </location>
</feature>
<keyword evidence="3" id="KW-1185">Reference proteome</keyword>
<gene>
    <name evidence="2" type="ORF">BS47DRAFT_1363154</name>
</gene>
<dbReference type="AlphaFoldDB" id="A0A9P6DRM0"/>
<organism evidence="2 3">
    <name type="scientific">Hydnum rufescens UP504</name>
    <dbReference type="NCBI Taxonomy" id="1448309"/>
    <lineage>
        <taxon>Eukaryota</taxon>
        <taxon>Fungi</taxon>
        <taxon>Dikarya</taxon>
        <taxon>Basidiomycota</taxon>
        <taxon>Agaricomycotina</taxon>
        <taxon>Agaricomycetes</taxon>
        <taxon>Cantharellales</taxon>
        <taxon>Hydnaceae</taxon>
        <taxon>Hydnum</taxon>
    </lineage>
</organism>
<protein>
    <submittedName>
        <fullName evidence="2">Uncharacterized protein</fullName>
    </submittedName>
</protein>
<evidence type="ECO:0000313" key="3">
    <source>
        <dbReference type="Proteomes" id="UP000886523"/>
    </source>
</evidence>
<accession>A0A9P6DRM0</accession>
<sequence>MTRIPPRKASRRPHPPLRVWSKGCGLVPGAKRRGPIGHTPNENTTSREPHTRRSGLLPQVKTRGASPPPNDNPPTKLSPEPPTKRTPAPSEMTTHPPTESRKRDLPRNTRQMKPGNGNTRRETARTPDEPHAPSVGFHLDPQPPATPNQDPRPRRTNTRERHPAPK</sequence>
<dbReference type="Proteomes" id="UP000886523">
    <property type="component" value="Unassembled WGS sequence"/>
</dbReference>
<feature type="compositionally biased region" description="Basic and acidic residues" evidence="1">
    <location>
        <begin position="119"/>
        <end position="131"/>
    </location>
</feature>
<name>A0A9P6DRM0_9AGAM</name>
<dbReference type="EMBL" id="MU128987">
    <property type="protein sequence ID" value="KAF9512346.1"/>
    <property type="molecule type" value="Genomic_DNA"/>
</dbReference>
<feature type="compositionally biased region" description="Basic and acidic residues" evidence="1">
    <location>
        <begin position="151"/>
        <end position="166"/>
    </location>
</feature>
<reference evidence="2" key="1">
    <citation type="journal article" date="2020" name="Nat. Commun.">
        <title>Large-scale genome sequencing of mycorrhizal fungi provides insights into the early evolution of symbiotic traits.</title>
        <authorList>
            <person name="Miyauchi S."/>
            <person name="Kiss E."/>
            <person name="Kuo A."/>
            <person name="Drula E."/>
            <person name="Kohler A."/>
            <person name="Sanchez-Garcia M."/>
            <person name="Morin E."/>
            <person name="Andreopoulos B."/>
            <person name="Barry K.W."/>
            <person name="Bonito G."/>
            <person name="Buee M."/>
            <person name="Carver A."/>
            <person name="Chen C."/>
            <person name="Cichocki N."/>
            <person name="Clum A."/>
            <person name="Culley D."/>
            <person name="Crous P.W."/>
            <person name="Fauchery L."/>
            <person name="Girlanda M."/>
            <person name="Hayes R.D."/>
            <person name="Keri Z."/>
            <person name="LaButti K."/>
            <person name="Lipzen A."/>
            <person name="Lombard V."/>
            <person name="Magnuson J."/>
            <person name="Maillard F."/>
            <person name="Murat C."/>
            <person name="Nolan M."/>
            <person name="Ohm R.A."/>
            <person name="Pangilinan J."/>
            <person name="Pereira M.F."/>
            <person name="Perotto S."/>
            <person name="Peter M."/>
            <person name="Pfister S."/>
            <person name="Riley R."/>
            <person name="Sitrit Y."/>
            <person name="Stielow J.B."/>
            <person name="Szollosi G."/>
            <person name="Zifcakova L."/>
            <person name="Stursova M."/>
            <person name="Spatafora J.W."/>
            <person name="Tedersoo L."/>
            <person name="Vaario L.M."/>
            <person name="Yamada A."/>
            <person name="Yan M."/>
            <person name="Wang P."/>
            <person name="Xu J."/>
            <person name="Bruns T."/>
            <person name="Baldrian P."/>
            <person name="Vilgalys R."/>
            <person name="Dunand C."/>
            <person name="Henrissat B."/>
            <person name="Grigoriev I.V."/>
            <person name="Hibbett D."/>
            <person name="Nagy L.G."/>
            <person name="Martin F.M."/>
        </authorList>
    </citation>
    <scope>NUCLEOTIDE SEQUENCE</scope>
    <source>
        <strain evidence="2">UP504</strain>
    </source>
</reference>
<feature type="compositionally biased region" description="Basic residues" evidence="1">
    <location>
        <begin position="1"/>
        <end position="15"/>
    </location>
</feature>